<comment type="caution">
    <text evidence="9">The sequence shown here is derived from an EMBL/GenBank/DDBJ whole genome shotgun (WGS) entry which is preliminary data.</text>
</comment>
<dbReference type="PANTHER" id="PTHR12000">
    <property type="entry name" value="HEMOGLOBINASE FAMILY MEMBER"/>
    <property type="match status" value="1"/>
</dbReference>
<dbReference type="InterPro" id="IPR001096">
    <property type="entry name" value="Peptidase_C13"/>
</dbReference>
<dbReference type="GO" id="GO:0004197">
    <property type="term" value="F:cysteine-type endopeptidase activity"/>
    <property type="evidence" value="ECO:0007669"/>
    <property type="project" value="InterPro"/>
</dbReference>
<dbReference type="GO" id="GO:0005773">
    <property type="term" value="C:vacuole"/>
    <property type="evidence" value="ECO:0007669"/>
    <property type="project" value="GOC"/>
</dbReference>
<dbReference type="PIRSF" id="PIRSF019663">
    <property type="entry name" value="Legumain"/>
    <property type="match status" value="1"/>
</dbReference>
<feature type="domain" description="Legumain prodomain" evidence="8">
    <location>
        <begin position="281"/>
        <end position="376"/>
    </location>
</feature>
<evidence type="ECO:0000256" key="6">
    <source>
        <dbReference type="PIRSR" id="PIRSR019663-1"/>
    </source>
</evidence>
<evidence type="ECO:0000256" key="4">
    <source>
        <dbReference type="ARBA" id="ARBA00022801"/>
    </source>
</evidence>
<dbReference type="PIRSF" id="PIRSF500139">
    <property type="entry name" value="AE"/>
    <property type="match status" value="1"/>
</dbReference>
<keyword evidence="4" id="KW-0378">Hydrolase</keyword>
<protein>
    <recommendedName>
        <fullName evidence="8">Legumain prodomain domain-containing protein</fullName>
    </recommendedName>
</protein>
<keyword evidence="2" id="KW-0645">Protease</keyword>
<evidence type="ECO:0000256" key="5">
    <source>
        <dbReference type="ARBA" id="ARBA00022807"/>
    </source>
</evidence>
<dbReference type="Pfam" id="PF20985">
    <property type="entry name" value="Legum_prodom"/>
    <property type="match status" value="1"/>
</dbReference>
<dbReference type="Pfam" id="PF01650">
    <property type="entry name" value="Peptidase_C13"/>
    <property type="match status" value="1"/>
</dbReference>
<organism evidence="9 10">
    <name type="scientific">Ficus carica</name>
    <name type="common">Common fig</name>
    <dbReference type="NCBI Taxonomy" id="3494"/>
    <lineage>
        <taxon>Eukaryota</taxon>
        <taxon>Viridiplantae</taxon>
        <taxon>Streptophyta</taxon>
        <taxon>Embryophyta</taxon>
        <taxon>Tracheophyta</taxon>
        <taxon>Spermatophyta</taxon>
        <taxon>Magnoliopsida</taxon>
        <taxon>eudicotyledons</taxon>
        <taxon>Gunneridae</taxon>
        <taxon>Pentapetalae</taxon>
        <taxon>rosids</taxon>
        <taxon>fabids</taxon>
        <taxon>Rosales</taxon>
        <taxon>Moraceae</taxon>
        <taxon>Ficeae</taxon>
        <taxon>Ficus</taxon>
    </lineage>
</organism>
<gene>
    <name evidence="9" type="ORF">TIFTF001_031485</name>
</gene>
<evidence type="ECO:0000256" key="3">
    <source>
        <dbReference type="ARBA" id="ARBA00022729"/>
    </source>
</evidence>
<dbReference type="PANTHER" id="PTHR12000:SF50">
    <property type="entry name" value="VACUOLAR-PROCESSING ENZYME GAMMA-ISOZYME"/>
    <property type="match status" value="1"/>
</dbReference>
<feature type="active site" description="Nucleophile" evidence="6">
    <location>
        <position position="119"/>
    </location>
</feature>
<evidence type="ECO:0000313" key="10">
    <source>
        <dbReference type="Proteomes" id="UP001187192"/>
    </source>
</evidence>
<evidence type="ECO:0000259" key="8">
    <source>
        <dbReference type="Pfam" id="PF20985"/>
    </source>
</evidence>
<dbReference type="PRINTS" id="PR00776">
    <property type="entry name" value="HEMOGLOBNASE"/>
</dbReference>
<dbReference type="Gene3D" id="3.40.50.1460">
    <property type="match status" value="1"/>
</dbReference>
<dbReference type="InterPro" id="IPR046427">
    <property type="entry name" value="Legumain_prodom_sf"/>
</dbReference>
<accession>A0AA88J6E3</accession>
<dbReference type="GO" id="GO:0006624">
    <property type="term" value="P:vacuolar protein processing"/>
    <property type="evidence" value="ECO:0007669"/>
    <property type="project" value="TreeGrafter"/>
</dbReference>
<sequence length="377" mass="41528">MYDDIANNKENPTPGVIINKPNGPDVYKGVPKDYTGKNATRHNLFAVLLGNKTALTGGSGKVLDSGPDDSVFIYYTDHGGPGVVEMPDELLYADDLNKVLKWKHEVKAYTNMVFYLEACESGSMFEGLLPSNINIYVTTASNATENSWAEYCPGYGAPSALDTCLGDLYSISWLEDCDIKDLRNETLQQQYEAVRARTLKGTKFNGSSHVMQYGDMSLSTGVLSSYMGSNPPSSSHYSSSQGDALSPFVSIPQRDADLLYFQHKVRKSAVGTQEYLEAQEKLRTEIAHRQHVDYSINNVGNLLFGFKNNAKVLTSVRPAGQPLVDDWDCLKTLVRTYEKYCGSLSTYGLKYMRHIANMCNAGITADQLVAASIKTCS</sequence>
<evidence type="ECO:0000313" key="9">
    <source>
        <dbReference type="EMBL" id="GMN62406.1"/>
    </source>
</evidence>
<dbReference type="FunFam" id="1.10.132.130:FF:000001">
    <property type="entry name" value="Vacuolar-processing enzyme beta-isozyme"/>
    <property type="match status" value="1"/>
</dbReference>
<evidence type="ECO:0000256" key="2">
    <source>
        <dbReference type="ARBA" id="ARBA00022670"/>
    </source>
</evidence>
<keyword evidence="10" id="KW-1185">Reference proteome</keyword>
<feature type="active site" evidence="6">
    <location>
        <position position="78"/>
    </location>
</feature>
<dbReference type="EMBL" id="BTGU01000128">
    <property type="protein sequence ID" value="GMN62406.1"/>
    <property type="molecule type" value="Genomic_DNA"/>
</dbReference>
<keyword evidence="5" id="KW-0788">Thiol protease</keyword>
<evidence type="ECO:0000256" key="1">
    <source>
        <dbReference type="ARBA" id="ARBA00009941"/>
    </source>
</evidence>
<comment type="similarity">
    <text evidence="1">Belongs to the peptidase C13 family.</text>
</comment>
<dbReference type="Gene3D" id="1.10.132.130">
    <property type="match status" value="1"/>
</dbReference>
<evidence type="ECO:0000256" key="7">
    <source>
        <dbReference type="SAM" id="MobiDB-lite"/>
    </source>
</evidence>
<dbReference type="AlphaFoldDB" id="A0AA88J6E3"/>
<dbReference type="CDD" id="cd21115">
    <property type="entry name" value="legumain_C"/>
    <property type="match status" value="1"/>
</dbReference>
<reference evidence="9" key="1">
    <citation type="submission" date="2023-07" db="EMBL/GenBank/DDBJ databases">
        <title>draft genome sequence of fig (Ficus carica).</title>
        <authorList>
            <person name="Takahashi T."/>
            <person name="Nishimura K."/>
        </authorList>
    </citation>
    <scope>NUCLEOTIDE SEQUENCE</scope>
</reference>
<proteinExistence type="inferred from homology"/>
<dbReference type="InterPro" id="IPR043577">
    <property type="entry name" value="AE"/>
</dbReference>
<keyword evidence="3" id="KW-0732">Signal</keyword>
<dbReference type="InterPro" id="IPR048501">
    <property type="entry name" value="Legum_prodom"/>
</dbReference>
<dbReference type="Proteomes" id="UP001187192">
    <property type="component" value="Unassembled WGS sequence"/>
</dbReference>
<feature type="region of interest" description="Disordered" evidence="7">
    <location>
        <begin position="1"/>
        <end position="22"/>
    </location>
</feature>
<dbReference type="GO" id="GO:0051603">
    <property type="term" value="P:proteolysis involved in protein catabolic process"/>
    <property type="evidence" value="ECO:0007669"/>
    <property type="project" value="InterPro"/>
</dbReference>
<name>A0AA88J6E3_FICCA</name>